<protein>
    <recommendedName>
        <fullName evidence="2">1-phosphatidylinositol 4-kinase</fullName>
        <ecNumber evidence="2">2.7.1.67</ecNumber>
    </recommendedName>
</protein>
<dbReference type="EC" id="2.7.1.67" evidence="2"/>
<evidence type="ECO:0000256" key="4">
    <source>
        <dbReference type="ARBA" id="ARBA00022723"/>
    </source>
</evidence>
<dbReference type="PANTHER" id="PTHR10048:SF22">
    <property type="entry name" value="PHOSPHATIDYLINOSITOL 4-KINASE BETA"/>
    <property type="match status" value="1"/>
</dbReference>
<dbReference type="GO" id="GO:0008270">
    <property type="term" value="F:zinc ion binding"/>
    <property type="evidence" value="ECO:0007669"/>
    <property type="project" value="UniProtKB-KW"/>
</dbReference>
<dbReference type="InterPro" id="IPR015433">
    <property type="entry name" value="PI3/4_kinase"/>
</dbReference>
<dbReference type="FunFam" id="1.10.1070.11:FF:000016">
    <property type="entry name" value="PIK1p Phosphatidylinositol 4-kinase"/>
    <property type="match status" value="1"/>
</dbReference>
<keyword evidence="5 8" id="KW-0863">Zinc-finger</keyword>
<evidence type="ECO:0000256" key="1">
    <source>
        <dbReference type="ARBA" id="ARBA00001686"/>
    </source>
</evidence>
<evidence type="ECO:0000256" key="6">
    <source>
        <dbReference type="ARBA" id="ARBA00022777"/>
    </source>
</evidence>
<dbReference type="InterPro" id="IPR000403">
    <property type="entry name" value="PI3/4_kinase_cat_dom"/>
</dbReference>
<dbReference type="Gene3D" id="2.30.29.30">
    <property type="entry name" value="Pleckstrin-homology domain (PH domain)/Phosphotyrosine-binding domain (PTB)"/>
    <property type="match status" value="1"/>
</dbReference>
<dbReference type="VEuPathDB" id="FungiDB:PYU1_G005522"/>
<dbReference type="EnsemblProtists" id="PYU1_T005533">
    <property type="protein sequence ID" value="PYU1_T005533"/>
    <property type="gene ID" value="PYU1_G005522"/>
</dbReference>
<feature type="region of interest" description="Disordered" evidence="9">
    <location>
        <begin position="45"/>
        <end position="70"/>
    </location>
</feature>
<dbReference type="SMART" id="SM00233">
    <property type="entry name" value="PH"/>
    <property type="match status" value="1"/>
</dbReference>
<dbReference type="Gene3D" id="3.30.1010.10">
    <property type="entry name" value="Phosphatidylinositol 3-kinase Catalytic Subunit, Chain A, domain 4"/>
    <property type="match status" value="1"/>
</dbReference>
<dbReference type="SMART" id="SM00146">
    <property type="entry name" value="PI3Kc"/>
    <property type="match status" value="1"/>
</dbReference>
<dbReference type="SUPFAM" id="SSF57903">
    <property type="entry name" value="FYVE/PHD zinc finger"/>
    <property type="match status" value="1"/>
</dbReference>
<dbReference type="SUPFAM" id="SSF56112">
    <property type="entry name" value="Protein kinase-like (PK-like)"/>
    <property type="match status" value="1"/>
</dbReference>
<feature type="compositionally biased region" description="Low complexity" evidence="9">
    <location>
        <begin position="226"/>
        <end position="270"/>
    </location>
</feature>
<feature type="region of interest" description="Disordered" evidence="9">
    <location>
        <begin position="219"/>
        <end position="288"/>
    </location>
</feature>
<reference evidence="14" key="2">
    <citation type="submission" date="2010-04" db="EMBL/GenBank/DDBJ databases">
        <authorList>
            <person name="Buell R."/>
            <person name="Hamilton J."/>
            <person name="Hostetler J."/>
        </authorList>
    </citation>
    <scope>NUCLEOTIDE SEQUENCE [LARGE SCALE GENOMIC DNA]</scope>
    <source>
        <strain evidence="14">DAOM:BR144</strain>
    </source>
</reference>
<dbReference type="GO" id="GO:0048015">
    <property type="term" value="P:phosphatidylinositol-mediated signaling"/>
    <property type="evidence" value="ECO:0007669"/>
    <property type="project" value="TreeGrafter"/>
</dbReference>
<comment type="catalytic activity">
    <reaction evidence="1">
        <text>a 1,2-diacyl-sn-glycero-3-phospho-(1D-myo-inositol) + ATP = a 1,2-diacyl-sn-glycero-3-phospho-(1D-myo-inositol 4-phosphate) + ADP + H(+)</text>
        <dbReference type="Rhea" id="RHEA:19877"/>
        <dbReference type="ChEBI" id="CHEBI:15378"/>
        <dbReference type="ChEBI" id="CHEBI:30616"/>
        <dbReference type="ChEBI" id="CHEBI:57880"/>
        <dbReference type="ChEBI" id="CHEBI:58178"/>
        <dbReference type="ChEBI" id="CHEBI:456216"/>
        <dbReference type="EC" id="2.7.1.67"/>
    </reaction>
</comment>
<reference evidence="13" key="3">
    <citation type="submission" date="2015-02" db="UniProtKB">
        <authorList>
            <consortium name="EnsemblProtists"/>
        </authorList>
    </citation>
    <scope>IDENTIFICATION</scope>
    <source>
        <strain evidence="13">DAOM BR144</strain>
    </source>
</reference>
<dbReference type="PROSITE" id="PS50003">
    <property type="entry name" value="PH_DOMAIN"/>
    <property type="match status" value="1"/>
</dbReference>
<dbReference type="CDD" id="cd00065">
    <property type="entry name" value="FYVE_like_SF"/>
    <property type="match status" value="1"/>
</dbReference>
<evidence type="ECO:0000256" key="9">
    <source>
        <dbReference type="SAM" id="MobiDB-lite"/>
    </source>
</evidence>
<dbReference type="InterPro" id="IPR001849">
    <property type="entry name" value="PH_domain"/>
</dbReference>
<dbReference type="InterPro" id="IPR011011">
    <property type="entry name" value="Znf_FYVE_PHD"/>
</dbReference>
<dbReference type="GO" id="GO:0005737">
    <property type="term" value="C:cytoplasm"/>
    <property type="evidence" value="ECO:0007669"/>
    <property type="project" value="TreeGrafter"/>
</dbReference>
<dbReference type="InterPro" id="IPR018936">
    <property type="entry name" value="PI3/4_kinase_CS"/>
</dbReference>
<dbReference type="InterPro" id="IPR017455">
    <property type="entry name" value="Znf_FYVE-rel"/>
</dbReference>
<keyword evidence="6" id="KW-0418">Kinase</keyword>
<evidence type="ECO:0000256" key="2">
    <source>
        <dbReference type="ARBA" id="ARBA00012169"/>
    </source>
</evidence>
<evidence type="ECO:0000256" key="8">
    <source>
        <dbReference type="PROSITE-ProRule" id="PRU00091"/>
    </source>
</evidence>
<evidence type="ECO:0000313" key="13">
    <source>
        <dbReference type="EnsemblProtists" id="PYU1_T005533"/>
    </source>
</evidence>
<keyword evidence="7" id="KW-0862">Zinc</keyword>
<dbReference type="Pfam" id="PF00169">
    <property type="entry name" value="PH"/>
    <property type="match status" value="1"/>
</dbReference>
<dbReference type="Gene3D" id="1.10.1070.11">
    <property type="entry name" value="Phosphatidylinositol 3-/4-kinase, catalytic domain"/>
    <property type="match status" value="1"/>
</dbReference>
<dbReference type="PROSITE" id="PS50290">
    <property type="entry name" value="PI3_4_KINASE_3"/>
    <property type="match status" value="1"/>
</dbReference>
<dbReference type="PROSITE" id="PS00915">
    <property type="entry name" value="PI3_4_KINASE_1"/>
    <property type="match status" value="1"/>
</dbReference>
<dbReference type="AlphaFoldDB" id="K3WKP1"/>
<sequence length="1216" mass="134810">MLPTDENLESAVEQGDQLGELAGEKEAQAAVTSLQYSSGDAAGIDSTVHSGGFPNTLPPSQPVSLGPSSSTSEVAGIIRAMDQIRQRLKRRSVVEAQDPATDENAGAASTMTGFLRMRQTAREWRMKTWYCVLYKAHLYWYASKKDARVAKRLQGRVNVVGAEVSTGHGKIHVYPHAFVFTARNGQVYFCSAPTDTEQQQWIEEMNAASPKLCGNPDKMAAVQTRSSSSTSTASSSESGSNSTSSFAFFGSNRGTQQSFRRRSSTSFGSRLEVHTKHNNNNSKQSHDDMRTCCCTCELEFSALRRHRYVCGSCDQSFCRWHCSKDVNISGENGTRSARVCDSCAYRQYFITFAVALTSTMVEERKKTSCSGIMGIHDCFRHQRRHSSAAILQSVGDVEDAIKLIPQCHRREWNELKLIVSRPASFTALNLMCLMKKYLHTPWLFARTLCLFIPIFEVDPNGDLAEYWVQFIGMYVPLVKSVYPDVAFEAATGLIRTASAPEFNTDRGTFDEQQAALYLYIDVVVAICRRSPFFALRTVWECLALYDDARQKGNVVCANYILLLIYLVSSFHGDSELVASLWLQDAPEAQADAMVGAMDDLFRVMDLAGSEAPCTLAAQWIHAKRSVDICRLRQCVLESAASSNEPETTTLLEVLSPFPAEAKSLYEELVDTVTNNAAGVSEMDSVNQQSQRDPEQLFNDEANFVHNLTVIAERLRLVTPVAARKQALRGLLHELQDHLAAAGSSSYVYLPLDGVDAGSATQILRVVPDEGKVFSTRCRAPTMMVFEALVPESQRIVAPATGLTDQDNQDGKESEAKVPFLSQGSASRKRVPLHKLGRQDSQMLDQLLCSFEEASITSLVANAGADPSPESSSQSNSFEDESFQAELSIDEAQLIYGESTTASISGAAVQDNEDAEVTDVAVGQATRRPETWEEKTKRIQASSELGDRPGWTLVSVIAKSFDDLRQEVFALQLMTTLRSIFHGNDLGHLYLRPYRILCTGANVGLIETLTDALSIDAVKKQFGSLPQYFTALFGNESSIEYQEARQELIASMAASSVYCYLFQIKDRHNGNIMIDRMGHIIHIDFGFMLGIAPGGAFSLEKDCPFKLTTEMVELMGSNKSRGFKRFRELFLEGMLAVRREYIKLLSIIHLTITDSPFPCFQQQSPGVVLDGFRRRLFLEHSDEVATEMILGLVSKSHNNWGMRQYDKFQKSTNGILS</sequence>
<feature type="domain" description="PI3K/PI4K catalytic" evidence="12">
    <location>
        <begin position="932"/>
        <end position="1200"/>
    </location>
</feature>
<evidence type="ECO:0000256" key="3">
    <source>
        <dbReference type="ARBA" id="ARBA00022679"/>
    </source>
</evidence>
<evidence type="ECO:0000313" key="14">
    <source>
        <dbReference type="Proteomes" id="UP000019132"/>
    </source>
</evidence>
<feature type="region of interest" description="Disordered" evidence="9">
    <location>
        <begin position="800"/>
        <end position="833"/>
    </location>
</feature>
<dbReference type="PROSITE" id="PS50178">
    <property type="entry name" value="ZF_FYVE"/>
    <property type="match status" value="1"/>
</dbReference>
<dbReference type="InParanoid" id="K3WKP1"/>
<dbReference type="GO" id="GO:0016020">
    <property type="term" value="C:membrane"/>
    <property type="evidence" value="ECO:0007669"/>
    <property type="project" value="TreeGrafter"/>
</dbReference>
<reference evidence="14" key="1">
    <citation type="journal article" date="2010" name="Genome Biol.">
        <title>Genome sequence of the necrotrophic plant pathogen Pythium ultimum reveals original pathogenicity mechanisms and effector repertoire.</title>
        <authorList>
            <person name="Levesque C.A."/>
            <person name="Brouwer H."/>
            <person name="Cano L."/>
            <person name="Hamilton J.P."/>
            <person name="Holt C."/>
            <person name="Huitema E."/>
            <person name="Raffaele S."/>
            <person name="Robideau G.P."/>
            <person name="Thines M."/>
            <person name="Win J."/>
            <person name="Zerillo M.M."/>
            <person name="Beakes G.W."/>
            <person name="Boore J.L."/>
            <person name="Busam D."/>
            <person name="Dumas B."/>
            <person name="Ferriera S."/>
            <person name="Fuerstenberg S.I."/>
            <person name="Gachon C.M."/>
            <person name="Gaulin E."/>
            <person name="Govers F."/>
            <person name="Grenville-Briggs L."/>
            <person name="Horner N."/>
            <person name="Hostetler J."/>
            <person name="Jiang R.H."/>
            <person name="Johnson J."/>
            <person name="Krajaejun T."/>
            <person name="Lin H."/>
            <person name="Meijer H.J."/>
            <person name="Moore B."/>
            <person name="Morris P."/>
            <person name="Phuntmart V."/>
            <person name="Puiu D."/>
            <person name="Shetty J."/>
            <person name="Stajich J.E."/>
            <person name="Tripathy S."/>
            <person name="Wawra S."/>
            <person name="van West P."/>
            <person name="Whitty B.R."/>
            <person name="Coutinho P.M."/>
            <person name="Henrissat B."/>
            <person name="Martin F."/>
            <person name="Thomas P.D."/>
            <person name="Tyler B.M."/>
            <person name="De Vries R.P."/>
            <person name="Kamoun S."/>
            <person name="Yandell M."/>
            <person name="Tisserat N."/>
            <person name="Buell C.R."/>
        </authorList>
    </citation>
    <scope>NUCLEOTIDE SEQUENCE</scope>
    <source>
        <strain evidence="14">DAOM:BR144</strain>
    </source>
</reference>
<dbReference type="InterPro" id="IPR011009">
    <property type="entry name" value="Kinase-like_dom_sf"/>
</dbReference>
<dbReference type="SUPFAM" id="SSF50729">
    <property type="entry name" value="PH domain-like"/>
    <property type="match status" value="1"/>
</dbReference>
<dbReference type="EMBL" id="GL376633">
    <property type="status" value="NOT_ANNOTATED_CDS"/>
    <property type="molecule type" value="Genomic_DNA"/>
</dbReference>
<name>K3WKP1_GLOUD</name>
<evidence type="ECO:0000259" key="11">
    <source>
        <dbReference type="PROSITE" id="PS50178"/>
    </source>
</evidence>
<dbReference type="CDD" id="cd00821">
    <property type="entry name" value="PH"/>
    <property type="match status" value="1"/>
</dbReference>
<evidence type="ECO:0000259" key="12">
    <source>
        <dbReference type="PROSITE" id="PS50290"/>
    </source>
</evidence>
<evidence type="ECO:0000256" key="7">
    <source>
        <dbReference type="ARBA" id="ARBA00022833"/>
    </source>
</evidence>
<dbReference type="InterPro" id="IPR036940">
    <property type="entry name" value="PI3/4_kinase_cat_sf"/>
</dbReference>
<keyword evidence="4" id="KW-0479">Metal-binding</keyword>
<dbReference type="Gene3D" id="3.30.40.10">
    <property type="entry name" value="Zinc/RING finger domain, C3HC4 (zinc finger)"/>
    <property type="match status" value="1"/>
</dbReference>
<feature type="compositionally biased region" description="Low complexity" evidence="9">
    <location>
        <begin position="865"/>
        <end position="876"/>
    </location>
</feature>
<dbReference type="Pfam" id="PF00454">
    <property type="entry name" value="PI3_PI4_kinase"/>
    <property type="match status" value="1"/>
</dbReference>
<feature type="domain" description="PH" evidence="10">
    <location>
        <begin position="108"/>
        <end position="210"/>
    </location>
</feature>
<dbReference type="GO" id="GO:0046854">
    <property type="term" value="P:phosphatidylinositol phosphate biosynthetic process"/>
    <property type="evidence" value="ECO:0007669"/>
    <property type="project" value="InterPro"/>
</dbReference>
<dbReference type="InterPro" id="IPR011993">
    <property type="entry name" value="PH-like_dom_sf"/>
</dbReference>
<dbReference type="InterPro" id="IPR013083">
    <property type="entry name" value="Znf_RING/FYVE/PHD"/>
</dbReference>
<evidence type="ECO:0000259" key="10">
    <source>
        <dbReference type="PROSITE" id="PS50003"/>
    </source>
</evidence>
<proteinExistence type="predicted"/>
<dbReference type="Proteomes" id="UP000019132">
    <property type="component" value="Unassembled WGS sequence"/>
</dbReference>
<dbReference type="HOGENOM" id="CLU_002446_3_1_1"/>
<evidence type="ECO:0000256" key="5">
    <source>
        <dbReference type="ARBA" id="ARBA00022771"/>
    </source>
</evidence>
<dbReference type="PANTHER" id="PTHR10048">
    <property type="entry name" value="PHOSPHATIDYLINOSITOL KINASE"/>
    <property type="match status" value="1"/>
</dbReference>
<dbReference type="eggNOG" id="KOG0903">
    <property type="taxonomic scope" value="Eukaryota"/>
</dbReference>
<accession>K3WKP1</accession>
<feature type="domain" description="FYVE-type" evidence="11">
    <location>
        <begin position="287"/>
        <end position="348"/>
    </location>
</feature>
<organism evidence="13 14">
    <name type="scientific">Globisporangium ultimum (strain ATCC 200006 / CBS 805.95 / DAOM BR144)</name>
    <name type="common">Pythium ultimum</name>
    <dbReference type="NCBI Taxonomy" id="431595"/>
    <lineage>
        <taxon>Eukaryota</taxon>
        <taxon>Sar</taxon>
        <taxon>Stramenopiles</taxon>
        <taxon>Oomycota</taxon>
        <taxon>Peronosporomycetes</taxon>
        <taxon>Pythiales</taxon>
        <taxon>Pythiaceae</taxon>
        <taxon>Globisporangium</taxon>
    </lineage>
</organism>
<keyword evidence="14" id="KW-1185">Reference proteome</keyword>
<feature type="region of interest" description="Disordered" evidence="9">
    <location>
        <begin position="861"/>
        <end position="881"/>
    </location>
</feature>
<dbReference type="GO" id="GO:0004430">
    <property type="term" value="F:1-phosphatidylinositol 4-kinase activity"/>
    <property type="evidence" value="ECO:0007669"/>
    <property type="project" value="UniProtKB-EC"/>
</dbReference>
<dbReference type="STRING" id="431595.K3WKP1"/>
<keyword evidence="3" id="KW-0808">Transferase</keyword>